<name>A0A7G2EMC0_ARATH</name>
<dbReference type="Proteomes" id="UP000516314">
    <property type="component" value="Chromosome 3"/>
</dbReference>
<dbReference type="AlphaFoldDB" id="A0A7G2EMC0"/>
<evidence type="ECO:0000313" key="2">
    <source>
        <dbReference type="EMBL" id="CAD5323698.1"/>
    </source>
</evidence>
<proteinExistence type="predicted"/>
<organism evidence="2 3">
    <name type="scientific">Arabidopsis thaliana</name>
    <name type="common">Mouse-ear cress</name>
    <dbReference type="NCBI Taxonomy" id="3702"/>
    <lineage>
        <taxon>Eukaryota</taxon>
        <taxon>Viridiplantae</taxon>
        <taxon>Streptophyta</taxon>
        <taxon>Embryophyta</taxon>
        <taxon>Tracheophyta</taxon>
        <taxon>Spermatophyta</taxon>
        <taxon>Magnoliopsida</taxon>
        <taxon>eudicotyledons</taxon>
        <taxon>Gunneridae</taxon>
        <taxon>Pentapetalae</taxon>
        <taxon>rosids</taxon>
        <taxon>malvids</taxon>
        <taxon>Brassicales</taxon>
        <taxon>Brassicaceae</taxon>
        <taxon>Camelineae</taxon>
        <taxon>Arabidopsis</taxon>
    </lineage>
</organism>
<reference evidence="2 3" key="1">
    <citation type="submission" date="2020-09" db="EMBL/GenBank/DDBJ databases">
        <authorList>
            <person name="Ashkenazy H."/>
        </authorList>
    </citation>
    <scope>NUCLEOTIDE SEQUENCE [LARGE SCALE GENOMIC DNA]</scope>
    <source>
        <strain evidence="3">cv. Cdm-0</strain>
    </source>
</reference>
<dbReference type="InterPro" id="IPR054722">
    <property type="entry name" value="PolX-like_BBD"/>
</dbReference>
<evidence type="ECO:0000313" key="3">
    <source>
        <dbReference type="Proteomes" id="UP000516314"/>
    </source>
</evidence>
<accession>A0A7G2EMC0</accession>
<dbReference type="Pfam" id="PF22936">
    <property type="entry name" value="Pol_BBD"/>
    <property type="match status" value="1"/>
</dbReference>
<sequence length="515" mass="57431">MAANLQDGVSDDFDYEHWSPIAKKRLVENGVWDVVQNGVSPNPTKIPQLAATIQAVDLAQWRNRVIKDNKALKIMQSSLPDSVFRKTISIASAKELWDLLKKGNDTKEAKLRRLEKQFEKLMMYEGEPMDLYLKRVEEITERFEVLGNPISDDKVITKLLTSLSWPYDDSIPVLKEFMTLPDLTLRDLLKAFELFGSHPETMPRELMKFINILRKAHSERMPCGICVKNNHNQEEDLYYNHRPRVVNLSGANQFRGQGHYARDCSNTRNLQQAEKRIQKPEHLMLGVTVGGITFDEGMWMVHTTTTDHMTPYEKFFTTLDRSYRARVGLADGKVVMAEGKGDVMIMTREGKKRIKNVLFVPGINKNALSVAQMTDQGCSVTFGGGKCIMKNHTGKVFGEAMLEETGYVIRLQRQILAVGIVTQTCAYFFLAASVPRLGSSSSAMATLAKEQTAAAAAVNMRSLLIVVLLCSLTSKLGVLSLVEALTTESLRPPVAEGTLATAGKKVAVMVIDAIA</sequence>
<dbReference type="EMBL" id="LR881468">
    <property type="protein sequence ID" value="CAD5323698.1"/>
    <property type="molecule type" value="Genomic_DNA"/>
</dbReference>
<evidence type="ECO:0000259" key="1">
    <source>
        <dbReference type="Pfam" id="PF22936"/>
    </source>
</evidence>
<gene>
    <name evidence="2" type="ORF">AT9943_LOCUS11630</name>
</gene>
<protein>
    <submittedName>
        <fullName evidence="2">(thale cress) hypothetical protein</fullName>
    </submittedName>
</protein>
<dbReference type="PANTHER" id="PTHR35317">
    <property type="entry name" value="OS04G0629600 PROTEIN"/>
    <property type="match status" value="1"/>
</dbReference>
<dbReference type="Pfam" id="PF14223">
    <property type="entry name" value="Retrotran_gag_2"/>
    <property type="match status" value="1"/>
</dbReference>
<feature type="domain" description="Retrovirus-related Pol polyprotein from transposon TNT 1-94-like beta-barrel" evidence="1">
    <location>
        <begin position="299"/>
        <end position="378"/>
    </location>
</feature>
<dbReference type="PANTHER" id="PTHR35317:SF35">
    <property type="entry name" value="DUF4219 DOMAIN-CONTAINING PROTEIN"/>
    <property type="match status" value="1"/>
</dbReference>